<keyword evidence="3 4" id="KW-0378">Hydrolase</keyword>
<dbReference type="PIRSF" id="PIRSF005902">
    <property type="entry name" value="DNase_TatD"/>
    <property type="match status" value="1"/>
</dbReference>
<dbReference type="PROSITE" id="PS01091">
    <property type="entry name" value="TATD_3"/>
    <property type="match status" value="1"/>
</dbReference>
<reference evidence="4 5" key="1">
    <citation type="submission" date="2022-10" db="EMBL/GenBank/DDBJ databases">
        <title>High-quality genome sequences of two octocoral-associated bacteria, Endozoicomonas euniceicola EF212 and Endozoicomonas gorgoniicola PS125.</title>
        <authorList>
            <person name="Chiou Y.-J."/>
            <person name="Chen Y.-H."/>
        </authorList>
    </citation>
    <scope>NUCLEOTIDE SEQUENCE [LARGE SCALE GENOMIC DNA]</scope>
    <source>
        <strain evidence="4 5">PS125</strain>
    </source>
</reference>
<dbReference type="PANTHER" id="PTHR46124">
    <property type="entry name" value="D-AMINOACYL-TRNA DEACYLASE"/>
    <property type="match status" value="1"/>
</dbReference>
<dbReference type="InterPro" id="IPR015991">
    <property type="entry name" value="TatD/YcfH-like"/>
</dbReference>
<dbReference type="Pfam" id="PF01026">
    <property type="entry name" value="TatD_DNase"/>
    <property type="match status" value="1"/>
</dbReference>
<dbReference type="SUPFAM" id="SSF51556">
    <property type="entry name" value="Metallo-dependent hydrolases"/>
    <property type="match status" value="1"/>
</dbReference>
<evidence type="ECO:0000313" key="4">
    <source>
        <dbReference type="EMBL" id="MCW7553394.1"/>
    </source>
</evidence>
<evidence type="ECO:0000256" key="1">
    <source>
        <dbReference type="ARBA" id="ARBA00009275"/>
    </source>
</evidence>
<dbReference type="RefSeq" id="WP_262568226.1">
    <property type="nucleotide sequence ID" value="NZ_JAPFCC010000001.1"/>
</dbReference>
<dbReference type="CDD" id="cd01310">
    <property type="entry name" value="TatD_DNAse"/>
    <property type="match status" value="1"/>
</dbReference>
<dbReference type="Gene3D" id="3.20.20.140">
    <property type="entry name" value="Metal-dependent hydrolases"/>
    <property type="match status" value="1"/>
</dbReference>
<accession>A0ABT3MWN9</accession>
<organism evidence="4 5">
    <name type="scientific">Endozoicomonas gorgoniicola</name>
    <dbReference type="NCBI Taxonomy" id="1234144"/>
    <lineage>
        <taxon>Bacteria</taxon>
        <taxon>Pseudomonadati</taxon>
        <taxon>Pseudomonadota</taxon>
        <taxon>Gammaproteobacteria</taxon>
        <taxon>Oceanospirillales</taxon>
        <taxon>Endozoicomonadaceae</taxon>
        <taxon>Endozoicomonas</taxon>
    </lineage>
</organism>
<dbReference type="InterPro" id="IPR032466">
    <property type="entry name" value="Metal_Hydrolase"/>
</dbReference>
<comment type="similarity">
    <text evidence="1">Belongs to the metallo-dependent hydrolases superfamily. TatD-type hydrolase family.</text>
</comment>
<comment type="caution">
    <text evidence="4">The sequence shown here is derived from an EMBL/GenBank/DDBJ whole genome shotgun (WGS) entry which is preliminary data.</text>
</comment>
<keyword evidence="5" id="KW-1185">Reference proteome</keyword>
<protein>
    <submittedName>
        <fullName evidence="4">TatD family hydrolase</fullName>
    </submittedName>
</protein>
<dbReference type="InterPro" id="IPR001130">
    <property type="entry name" value="TatD-like"/>
</dbReference>
<dbReference type="PROSITE" id="PS01090">
    <property type="entry name" value="TATD_2"/>
    <property type="match status" value="1"/>
</dbReference>
<evidence type="ECO:0000256" key="3">
    <source>
        <dbReference type="ARBA" id="ARBA00022801"/>
    </source>
</evidence>
<evidence type="ECO:0000256" key="2">
    <source>
        <dbReference type="ARBA" id="ARBA00022723"/>
    </source>
</evidence>
<gene>
    <name evidence="4" type="ORF">NX722_12270</name>
</gene>
<dbReference type="InterPro" id="IPR018228">
    <property type="entry name" value="DNase_TatD-rel_CS"/>
</dbReference>
<keyword evidence="2" id="KW-0479">Metal-binding</keyword>
<proteinExistence type="inferred from homology"/>
<name>A0ABT3MWN9_9GAMM</name>
<dbReference type="NCBIfam" id="TIGR00010">
    <property type="entry name" value="YchF/TatD family DNA exonuclease"/>
    <property type="match status" value="1"/>
</dbReference>
<evidence type="ECO:0000313" key="5">
    <source>
        <dbReference type="Proteomes" id="UP001209854"/>
    </source>
</evidence>
<dbReference type="GO" id="GO:0016787">
    <property type="term" value="F:hydrolase activity"/>
    <property type="evidence" value="ECO:0007669"/>
    <property type="project" value="UniProtKB-KW"/>
</dbReference>
<dbReference type="PROSITE" id="PS01137">
    <property type="entry name" value="TATD_1"/>
    <property type="match status" value="1"/>
</dbReference>
<dbReference type="EMBL" id="JAPFCC010000001">
    <property type="protein sequence ID" value="MCW7553394.1"/>
    <property type="molecule type" value="Genomic_DNA"/>
</dbReference>
<dbReference type="PANTHER" id="PTHR46124:SF2">
    <property type="entry name" value="D-AMINOACYL-TRNA DEACYLASE"/>
    <property type="match status" value="1"/>
</dbReference>
<dbReference type="Proteomes" id="UP001209854">
    <property type="component" value="Unassembled WGS sequence"/>
</dbReference>
<sequence>MLIDSHCHLDRLKLDQYDGDLDRAVQAARDAGVERMLCIGIDMDNAGAVVDIASRYDDVFASVGVHPLEKDKPEPSLEQLVQLASDEQVVAVGETGLDYYYSKDNIPTQKQRFITHLEAARQCSLPVIIHTRDAREDTLALLDEHADKERSGVLHCFTESWDMAKAAMDMNFYISISGIVTFRNADDLRDVVRKMPMDRLLIETDSPYLAPVPHRGKSNEPKYLPDVAKFVASLKGVSEETLIQQTADNFFKLFSLAS</sequence>